<evidence type="ECO:0000256" key="3">
    <source>
        <dbReference type="ARBA" id="ARBA00023242"/>
    </source>
</evidence>
<keyword evidence="3" id="KW-0539">Nucleus</keyword>
<dbReference type="InterPro" id="IPR012921">
    <property type="entry name" value="SPOC_C"/>
</dbReference>
<evidence type="ECO:0000313" key="5">
    <source>
        <dbReference type="EMBL" id="KAJ8470887.1"/>
    </source>
</evidence>
<accession>A0AAV8Q7B8</accession>
<organism evidence="5 6">
    <name type="scientific">Ensete ventricosum</name>
    <name type="common">Abyssinian banana</name>
    <name type="synonym">Musa ensete</name>
    <dbReference type="NCBI Taxonomy" id="4639"/>
    <lineage>
        <taxon>Eukaryota</taxon>
        <taxon>Viridiplantae</taxon>
        <taxon>Streptophyta</taxon>
        <taxon>Embryophyta</taxon>
        <taxon>Tracheophyta</taxon>
        <taxon>Spermatophyta</taxon>
        <taxon>Magnoliopsida</taxon>
        <taxon>Liliopsida</taxon>
        <taxon>Zingiberales</taxon>
        <taxon>Musaceae</taxon>
        <taxon>Ensete</taxon>
    </lineage>
</organism>
<feature type="domain" description="SPOC" evidence="4">
    <location>
        <begin position="1"/>
        <end position="72"/>
    </location>
</feature>
<comment type="caution">
    <text evidence="5">The sequence shown here is derived from an EMBL/GenBank/DDBJ whole genome shotgun (WGS) entry which is preliminary data.</text>
</comment>
<dbReference type="InterPro" id="IPR010912">
    <property type="entry name" value="SPOC_met"/>
</dbReference>
<dbReference type="EMBL" id="JAQQAF010000007">
    <property type="protein sequence ID" value="KAJ8470887.1"/>
    <property type="molecule type" value="Genomic_DNA"/>
</dbReference>
<evidence type="ECO:0000256" key="1">
    <source>
        <dbReference type="ARBA" id="ARBA00004123"/>
    </source>
</evidence>
<proteinExistence type="predicted"/>
<evidence type="ECO:0000256" key="2">
    <source>
        <dbReference type="ARBA" id="ARBA00022884"/>
    </source>
</evidence>
<evidence type="ECO:0000313" key="6">
    <source>
        <dbReference type="Proteomes" id="UP001222027"/>
    </source>
</evidence>
<reference evidence="5 6" key="1">
    <citation type="submission" date="2022-12" db="EMBL/GenBank/DDBJ databases">
        <title>Chromosome-scale assembly of the Ensete ventricosum genome.</title>
        <authorList>
            <person name="Dussert Y."/>
            <person name="Stocks J."/>
            <person name="Wendawek A."/>
            <person name="Woldeyes F."/>
            <person name="Nichols R.A."/>
            <person name="Borrell J.S."/>
        </authorList>
    </citation>
    <scope>NUCLEOTIDE SEQUENCE [LARGE SCALE GENOMIC DNA]</scope>
    <source>
        <strain evidence="6">cv. Maze</strain>
        <tissue evidence="5">Seeds</tissue>
    </source>
</reference>
<sequence length="72" mass="7958">MRHEIAKAAPGMREVCRLLPSTTNDQRGIQDFISYLKQRDCAGVIKIPAGKSMGSSFCRQKLCRLSLSLSST</sequence>
<dbReference type="GO" id="GO:0003723">
    <property type="term" value="F:RNA binding"/>
    <property type="evidence" value="ECO:0007669"/>
    <property type="project" value="UniProtKB-KW"/>
</dbReference>
<gene>
    <name evidence="5" type="ORF">OPV22_025230</name>
</gene>
<dbReference type="InterPro" id="IPR016194">
    <property type="entry name" value="SPOC-like_C_dom_sf"/>
</dbReference>
<keyword evidence="2" id="KW-0694">RNA-binding</keyword>
<dbReference type="Proteomes" id="UP001222027">
    <property type="component" value="Unassembled WGS sequence"/>
</dbReference>
<keyword evidence="6" id="KW-1185">Reference proteome</keyword>
<dbReference type="AlphaFoldDB" id="A0AAV8Q7B8"/>
<evidence type="ECO:0000259" key="4">
    <source>
        <dbReference type="PROSITE" id="PS50917"/>
    </source>
</evidence>
<dbReference type="SUPFAM" id="SSF100939">
    <property type="entry name" value="SPOC domain-like"/>
    <property type="match status" value="1"/>
</dbReference>
<dbReference type="GO" id="GO:0005634">
    <property type="term" value="C:nucleus"/>
    <property type="evidence" value="ECO:0007669"/>
    <property type="project" value="UniProtKB-SubCell"/>
</dbReference>
<name>A0AAV8Q7B8_ENSVE</name>
<dbReference type="Pfam" id="PF07744">
    <property type="entry name" value="SPOC"/>
    <property type="match status" value="1"/>
</dbReference>
<protein>
    <recommendedName>
        <fullName evidence="4">SPOC domain-containing protein</fullName>
    </recommendedName>
</protein>
<dbReference type="PROSITE" id="PS50917">
    <property type="entry name" value="SPOC"/>
    <property type="match status" value="1"/>
</dbReference>
<comment type="subcellular location">
    <subcellularLocation>
        <location evidence="1">Nucleus</location>
    </subcellularLocation>
</comment>